<dbReference type="PROSITE" id="PS50082">
    <property type="entry name" value="WD_REPEATS_2"/>
    <property type="match status" value="2"/>
</dbReference>
<accession>A0A0L0HS99</accession>
<sequence length="307" mass="34213">MTTRPNMILRHPSSVICIRTSASLLAVGTMTSGIQLWNRQTLQPVRNLSIPDSTRNSVHSVDFNSSYIYAAVEDDIYVWSRNSYSLVARLELHKSTITSLRMLDNGRIVTGDEKGIILVWKPNEEISAVAKRSHGAIKRKDCSIVELKGHTDGVRCLQTSCGRLITGAYDNTVRIWSLTTLKLLHTLKSHVGDVNAVDCTAEMIVSGSDDGLVKVWDFRPGIAERDSRSATNQSWADAALIALKHLGGLRTCDEIFHEIERRGLYPMGRRKTPKNSLNAALHLNARSDEGRIFINESKVPHRFGVRP</sequence>
<evidence type="ECO:0000259" key="5">
    <source>
        <dbReference type="PROSITE" id="PS51913"/>
    </source>
</evidence>
<dbReference type="InterPro" id="IPR001680">
    <property type="entry name" value="WD40_rpt"/>
</dbReference>
<keyword evidence="3" id="KW-0804">Transcription</keyword>
<dbReference type="GO" id="GO:0006355">
    <property type="term" value="P:regulation of DNA-templated transcription"/>
    <property type="evidence" value="ECO:0007669"/>
    <property type="project" value="InterPro"/>
</dbReference>
<feature type="repeat" description="WD" evidence="4">
    <location>
        <begin position="147"/>
        <end position="186"/>
    </location>
</feature>
<dbReference type="GeneID" id="27692057"/>
<dbReference type="SUPFAM" id="SSF50978">
    <property type="entry name" value="WD40 repeat-like"/>
    <property type="match status" value="1"/>
</dbReference>
<dbReference type="OrthoDB" id="674604at2759"/>
<dbReference type="AlphaFoldDB" id="A0A0L0HS99"/>
<reference evidence="6 7" key="1">
    <citation type="submission" date="2009-08" db="EMBL/GenBank/DDBJ databases">
        <title>The Genome Sequence of Spizellomyces punctatus strain DAOM BR117.</title>
        <authorList>
            <consortium name="The Broad Institute Genome Sequencing Platform"/>
            <person name="Russ C."/>
            <person name="Cuomo C."/>
            <person name="Shea T."/>
            <person name="Young S.K."/>
            <person name="Zeng Q."/>
            <person name="Koehrsen M."/>
            <person name="Haas B."/>
            <person name="Borodovsky M."/>
            <person name="Guigo R."/>
            <person name="Alvarado L."/>
            <person name="Berlin A."/>
            <person name="Bochicchio J."/>
            <person name="Borenstein D."/>
            <person name="Chapman S."/>
            <person name="Chen Z."/>
            <person name="Engels R."/>
            <person name="Freedman E."/>
            <person name="Gellesch M."/>
            <person name="Goldberg J."/>
            <person name="Griggs A."/>
            <person name="Gujja S."/>
            <person name="Heiman D."/>
            <person name="Hepburn T."/>
            <person name="Howarth C."/>
            <person name="Jen D."/>
            <person name="Larson L."/>
            <person name="Lewis B."/>
            <person name="Mehta T."/>
            <person name="Park D."/>
            <person name="Pearson M."/>
            <person name="Roberts A."/>
            <person name="Saif S."/>
            <person name="Shenoy N."/>
            <person name="Sisk P."/>
            <person name="Stolte C."/>
            <person name="Sykes S."/>
            <person name="Thomson T."/>
            <person name="Walk T."/>
            <person name="White J."/>
            <person name="Yandava C."/>
            <person name="Burger G."/>
            <person name="Gray M.W."/>
            <person name="Holland P.W.H."/>
            <person name="King N."/>
            <person name="Lang F.B.F."/>
            <person name="Roger A.J."/>
            <person name="Ruiz-Trillo I."/>
            <person name="Lander E."/>
            <person name="Nusbaum C."/>
        </authorList>
    </citation>
    <scope>NUCLEOTIDE SEQUENCE [LARGE SCALE GENOMIC DNA]</scope>
    <source>
        <strain evidence="6 7">DAOM BR117</strain>
    </source>
</reference>
<gene>
    <name evidence="6" type="ORF">SPPG_08932</name>
</gene>
<keyword evidence="7" id="KW-1185">Reference proteome</keyword>
<proteinExistence type="predicted"/>
<dbReference type="PRINTS" id="PR00320">
    <property type="entry name" value="GPROTEINBRPT"/>
</dbReference>
<dbReference type="InterPro" id="IPR019775">
    <property type="entry name" value="WD40_repeat_CS"/>
</dbReference>
<dbReference type="Pfam" id="PF00400">
    <property type="entry name" value="WD40"/>
    <property type="match status" value="3"/>
</dbReference>
<dbReference type="Pfam" id="PF05066">
    <property type="entry name" value="HARE-HTH"/>
    <property type="match status" value="1"/>
</dbReference>
<dbReference type="Gene3D" id="2.130.10.10">
    <property type="entry name" value="YVTN repeat-like/Quinoprotein amine dehydrogenase"/>
    <property type="match status" value="2"/>
</dbReference>
<dbReference type="PROSITE" id="PS50294">
    <property type="entry name" value="WD_REPEATS_REGION"/>
    <property type="match status" value="2"/>
</dbReference>
<feature type="repeat" description="WD" evidence="4">
    <location>
        <begin position="187"/>
        <end position="219"/>
    </location>
</feature>
<dbReference type="InterPro" id="IPR036322">
    <property type="entry name" value="WD40_repeat_dom_sf"/>
</dbReference>
<evidence type="ECO:0000256" key="2">
    <source>
        <dbReference type="ARBA" id="ARBA00022737"/>
    </source>
</evidence>
<evidence type="ECO:0000313" key="6">
    <source>
        <dbReference type="EMBL" id="KND03957.1"/>
    </source>
</evidence>
<dbReference type="RefSeq" id="XP_016611996.1">
    <property type="nucleotide sequence ID" value="XM_016757081.1"/>
</dbReference>
<dbReference type="eggNOG" id="KOG0281">
    <property type="taxonomic scope" value="Eukaryota"/>
</dbReference>
<evidence type="ECO:0000256" key="4">
    <source>
        <dbReference type="PROSITE-ProRule" id="PRU00221"/>
    </source>
</evidence>
<dbReference type="STRING" id="645134.A0A0L0HS99"/>
<feature type="domain" description="HTH HARE-type" evidence="5">
    <location>
        <begin position="233"/>
        <end position="307"/>
    </location>
</feature>
<dbReference type="InParanoid" id="A0A0L0HS99"/>
<evidence type="ECO:0000313" key="7">
    <source>
        <dbReference type="Proteomes" id="UP000053201"/>
    </source>
</evidence>
<keyword evidence="2" id="KW-0677">Repeat</keyword>
<dbReference type="InterPro" id="IPR015943">
    <property type="entry name" value="WD40/YVTN_repeat-like_dom_sf"/>
</dbReference>
<dbReference type="SMART" id="SM00320">
    <property type="entry name" value="WD40"/>
    <property type="match status" value="5"/>
</dbReference>
<dbReference type="PANTHER" id="PTHR44156">
    <property type="entry name" value="SUPERNUMERARY LIMBS, ISOFORM B-RELATED"/>
    <property type="match status" value="1"/>
</dbReference>
<organism evidence="6 7">
    <name type="scientific">Spizellomyces punctatus (strain DAOM BR117)</name>
    <dbReference type="NCBI Taxonomy" id="645134"/>
    <lineage>
        <taxon>Eukaryota</taxon>
        <taxon>Fungi</taxon>
        <taxon>Fungi incertae sedis</taxon>
        <taxon>Chytridiomycota</taxon>
        <taxon>Chytridiomycota incertae sedis</taxon>
        <taxon>Chytridiomycetes</taxon>
        <taxon>Spizellomycetales</taxon>
        <taxon>Spizellomycetaceae</taxon>
        <taxon>Spizellomyces</taxon>
    </lineage>
</organism>
<dbReference type="PROSITE" id="PS00678">
    <property type="entry name" value="WD_REPEATS_1"/>
    <property type="match status" value="1"/>
</dbReference>
<dbReference type="PROSITE" id="PS51913">
    <property type="entry name" value="HTH_HARE"/>
    <property type="match status" value="1"/>
</dbReference>
<name>A0A0L0HS99_SPIPD</name>
<protein>
    <recommendedName>
        <fullName evidence="5">HTH HARE-type domain-containing protein</fullName>
    </recommendedName>
</protein>
<evidence type="ECO:0000256" key="3">
    <source>
        <dbReference type="ARBA" id="ARBA00023163"/>
    </source>
</evidence>
<keyword evidence="1 4" id="KW-0853">WD repeat</keyword>
<dbReference type="EMBL" id="KQ257451">
    <property type="protein sequence ID" value="KND03957.1"/>
    <property type="molecule type" value="Genomic_DNA"/>
</dbReference>
<evidence type="ECO:0000256" key="1">
    <source>
        <dbReference type="ARBA" id="ARBA00022574"/>
    </source>
</evidence>
<dbReference type="VEuPathDB" id="FungiDB:SPPG_08932"/>
<dbReference type="InterPro" id="IPR020472">
    <property type="entry name" value="WD40_PAC1"/>
</dbReference>
<dbReference type="InterPro" id="IPR053299">
    <property type="entry name" value="ASTRA_WD_repeat"/>
</dbReference>
<dbReference type="Proteomes" id="UP000053201">
    <property type="component" value="Unassembled WGS sequence"/>
</dbReference>
<dbReference type="InterPro" id="IPR007759">
    <property type="entry name" value="Asxl_HARE-HTH"/>
</dbReference>